<dbReference type="EMBL" id="CAJJDM010000088">
    <property type="protein sequence ID" value="CAD8090235.1"/>
    <property type="molecule type" value="Genomic_DNA"/>
</dbReference>
<protein>
    <submittedName>
        <fullName evidence="1">Uncharacterized protein</fullName>
    </submittedName>
</protein>
<keyword evidence="2" id="KW-1185">Reference proteome</keyword>
<comment type="caution">
    <text evidence="1">The sequence shown here is derived from an EMBL/GenBank/DDBJ whole genome shotgun (WGS) entry which is preliminary data.</text>
</comment>
<sequence length="149" mass="17910">MNSNDDDLYLSVSEEKDLYNYSEWVAILLQDYEPYRYQDKYDKLVNQYQKDVLFQQMIWIVLKLDKNKNTFDDLIAAAIPGAKTKGYEAPIERFPKQQVIVSKKVLKLRRKLQNYNVQFDFEDEYPMPEFSKELEFKFDVNTILQLILQ</sequence>
<gene>
    <name evidence="1" type="ORF">PPRIM_AZ9-3.1.T0850165</name>
</gene>
<dbReference type="Proteomes" id="UP000688137">
    <property type="component" value="Unassembled WGS sequence"/>
</dbReference>
<accession>A0A8S1NMI0</accession>
<name>A0A8S1NMI0_PARPR</name>
<dbReference type="OMA" id="FPKQQVI"/>
<reference evidence="1" key="1">
    <citation type="submission" date="2021-01" db="EMBL/GenBank/DDBJ databases">
        <authorList>
            <consortium name="Genoscope - CEA"/>
            <person name="William W."/>
        </authorList>
    </citation>
    <scope>NUCLEOTIDE SEQUENCE</scope>
</reference>
<evidence type="ECO:0000313" key="2">
    <source>
        <dbReference type="Proteomes" id="UP000688137"/>
    </source>
</evidence>
<proteinExistence type="predicted"/>
<evidence type="ECO:0000313" key="1">
    <source>
        <dbReference type="EMBL" id="CAD8090235.1"/>
    </source>
</evidence>
<organism evidence="1 2">
    <name type="scientific">Paramecium primaurelia</name>
    <dbReference type="NCBI Taxonomy" id="5886"/>
    <lineage>
        <taxon>Eukaryota</taxon>
        <taxon>Sar</taxon>
        <taxon>Alveolata</taxon>
        <taxon>Ciliophora</taxon>
        <taxon>Intramacronucleata</taxon>
        <taxon>Oligohymenophorea</taxon>
        <taxon>Peniculida</taxon>
        <taxon>Parameciidae</taxon>
        <taxon>Paramecium</taxon>
    </lineage>
</organism>
<dbReference type="AlphaFoldDB" id="A0A8S1NMI0"/>